<evidence type="ECO:0000313" key="3">
    <source>
        <dbReference type="Proteomes" id="UP000002279"/>
    </source>
</evidence>
<dbReference type="GO" id="GO:1901673">
    <property type="term" value="P:regulation of mitotic spindle assembly"/>
    <property type="evidence" value="ECO:0000318"/>
    <property type="project" value="GO_Central"/>
</dbReference>
<dbReference type="GO" id="GO:0005930">
    <property type="term" value="C:axoneme"/>
    <property type="evidence" value="ECO:0000318"/>
    <property type="project" value="GO_Central"/>
</dbReference>
<dbReference type="OrthoDB" id="6616361at2759"/>
<feature type="region of interest" description="Disordered" evidence="1">
    <location>
        <begin position="48"/>
        <end position="196"/>
    </location>
</feature>
<evidence type="ECO:0000313" key="2">
    <source>
        <dbReference type="Ensembl" id="ENSOANP00000002899.2"/>
    </source>
</evidence>
<feature type="region of interest" description="Disordered" evidence="1">
    <location>
        <begin position="1"/>
        <end position="28"/>
    </location>
</feature>
<dbReference type="PANTHER" id="PTHR31022">
    <property type="entry name" value="CENTRIOLE, CILIA AND SPINDLE-ASSOCIATED PROTEIN"/>
    <property type="match status" value="1"/>
</dbReference>
<dbReference type="GO" id="GO:0008017">
    <property type="term" value="F:microtubule binding"/>
    <property type="evidence" value="ECO:0000318"/>
    <property type="project" value="GO_Central"/>
</dbReference>
<evidence type="ECO:0000256" key="1">
    <source>
        <dbReference type="SAM" id="MobiDB-lite"/>
    </source>
</evidence>
<organism evidence="2 3">
    <name type="scientific">Ornithorhynchus anatinus</name>
    <name type="common">Duckbill platypus</name>
    <dbReference type="NCBI Taxonomy" id="9258"/>
    <lineage>
        <taxon>Eukaryota</taxon>
        <taxon>Metazoa</taxon>
        <taxon>Chordata</taxon>
        <taxon>Craniata</taxon>
        <taxon>Vertebrata</taxon>
        <taxon>Euteleostomi</taxon>
        <taxon>Mammalia</taxon>
        <taxon>Monotremata</taxon>
        <taxon>Ornithorhynchidae</taxon>
        <taxon>Ornithorhynchus</taxon>
    </lineage>
</organism>
<gene>
    <name evidence="2" type="primary">CCSAP</name>
</gene>
<dbReference type="GO" id="GO:0005819">
    <property type="term" value="C:spindle"/>
    <property type="evidence" value="ECO:0000318"/>
    <property type="project" value="GO_Central"/>
</dbReference>
<dbReference type="Pfam" id="PF15748">
    <property type="entry name" value="CCSAP"/>
    <property type="match status" value="1"/>
</dbReference>
<dbReference type="InParanoid" id="F7G658"/>
<name>F7G658_ORNAN</name>
<dbReference type="AlphaFoldDB" id="F7G658"/>
<dbReference type="GO" id="GO:0036064">
    <property type="term" value="C:ciliary basal body"/>
    <property type="evidence" value="ECO:0000318"/>
    <property type="project" value="GO_Central"/>
</dbReference>
<dbReference type="Ensembl" id="ENSOANT00000002900.2">
    <property type="protein sequence ID" value="ENSOANP00000002899.2"/>
    <property type="gene ID" value="ENSOANG00000001828.2"/>
</dbReference>
<proteinExistence type="predicted"/>
<dbReference type="FunCoup" id="F7G658">
    <property type="interactions" value="194"/>
</dbReference>
<feature type="compositionally biased region" description="Polar residues" evidence="1">
    <location>
        <begin position="133"/>
        <end position="148"/>
    </location>
</feature>
<dbReference type="HOGENOM" id="CLU_127403_0_0_1"/>
<dbReference type="OMA" id="FKWESES"/>
<dbReference type="Bgee" id="ENSOANG00000001828">
    <property type="expression patterns" value="Expressed in cerebellum and 7 other cell types or tissues"/>
</dbReference>
<reference evidence="2" key="2">
    <citation type="submission" date="2025-09" db="UniProtKB">
        <authorList>
            <consortium name="Ensembl"/>
        </authorList>
    </citation>
    <scope>IDENTIFICATION</scope>
    <source>
        <strain evidence="2">Glennie</strain>
    </source>
</reference>
<feature type="compositionally biased region" description="Basic and acidic residues" evidence="1">
    <location>
        <begin position="56"/>
        <end position="81"/>
    </location>
</feature>
<keyword evidence="3" id="KW-1185">Reference proteome</keyword>
<protein>
    <submittedName>
        <fullName evidence="2">Centriole, cilia and spindle associated protein</fullName>
    </submittedName>
</protein>
<dbReference type="GO" id="GO:0030424">
    <property type="term" value="C:axon"/>
    <property type="evidence" value="ECO:0000318"/>
    <property type="project" value="GO_Central"/>
</dbReference>
<sequence length="209" mass="23950">MGPGSGPGPGRRVRSEYMKRFQDPPWEACGPRYRELLRYRRARRMLEQAHWPWLGDQDRPADSLEPGERGQSEEQAEKNEVNKQMGPRDAPRRPSALPDRGDQKPPGSPQRAARVRENKHPFALYGWGEKQTDTGAQKTHNVCASASTREIHASAIRAKNRNQAEKRKMGNERQRNPAEDGEKPRRAKPPSAESPWVTEYMRCYSARVR</sequence>
<dbReference type="InterPro" id="IPR029774">
    <property type="entry name" value="CSAP"/>
</dbReference>
<accession>F7G658</accession>
<reference evidence="2" key="1">
    <citation type="submission" date="2025-08" db="UniProtKB">
        <authorList>
            <consortium name="Ensembl"/>
        </authorList>
    </citation>
    <scope>IDENTIFICATION</scope>
    <source>
        <strain evidence="2">Glennie</strain>
    </source>
</reference>
<dbReference type="GeneTree" id="ENSGT00390000003512"/>
<dbReference type="eggNOG" id="ENOG502S0N0">
    <property type="taxonomic scope" value="Eukaryota"/>
</dbReference>
<dbReference type="PANTHER" id="PTHR31022:SF4">
    <property type="entry name" value="CENTRIOLE, CILIA AND SPINDLE-ASSOCIATED PROTEIN"/>
    <property type="match status" value="1"/>
</dbReference>
<dbReference type="Proteomes" id="UP000002279">
    <property type="component" value="Unplaced"/>
</dbReference>
<feature type="compositionally biased region" description="Basic and acidic residues" evidence="1">
    <location>
        <begin position="162"/>
        <end position="184"/>
    </location>
</feature>
<dbReference type="GO" id="GO:0035869">
    <property type="term" value="C:ciliary transition zone"/>
    <property type="evidence" value="ECO:0000318"/>
    <property type="project" value="GO_Central"/>
</dbReference>
<feature type="compositionally biased region" description="Basic and acidic residues" evidence="1">
    <location>
        <begin position="13"/>
        <end position="22"/>
    </location>
</feature>
<dbReference type="GO" id="GO:0005814">
    <property type="term" value="C:centriole"/>
    <property type="evidence" value="ECO:0000318"/>
    <property type="project" value="GO_Central"/>
</dbReference>